<reference evidence="2 3" key="1">
    <citation type="submission" date="2021-06" db="EMBL/GenBank/DDBJ databases">
        <authorList>
            <person name="Palmer J.M."/>
        </authorList>
    </citation>
    <scope>NUCLEOTIDE SEQUENCE [LARGE SCALE GENOMIC DNA]</scope>
    <source>
        <strain evidence="2 3">CL_MEX2019</strain>
        <tissue evidence="2">Muscle</tissue>
    </source>
</reference>
<dbReference type="EMBL" id="JAHUTJ010000128">
    <property type="protein sequence ID" value="MED6263285.1"/>
    <property type="molecule type" value="Genomic_DNA"/>
</dbReference>
<evidence type="ECO:0000256" key="1">
    <source>
        <dbReference type="SAM" id="MobiDB-lite"/>
    </source>
</evidence>
<sequence>MPAVELTGTNWVFLFKSEQQGQSVQKLPSSNRMRLGPCLLVLLGRGCLSTASEPVPSHNGSAEAREPVPSHNGSAETSEAKIYRPCF</sequence>
<gene>
    <name evidence="2" type="ORF">CHARACLAT_003032</name>
</gene>
<name>A0ABU7CM29_9TELE</name>
<comment type="caution">
    <text evidence="2">The sequence shown here is derived from an EMBL/GenBank/DDBJ whole genome shotgun (WGS) entry which is preliminary data.</text>
</comment>
<proteinExistence type="predicted"/>
<accession>A0ABU7CM29</accession>
<dbReference type="Proteomes" id="UP001352852">
    <property type="component" value="Unassembled WGS sequence"/>
</dbReference>
<evidence type="ECO:0000313" key="2">
    <source>
        <dbReference type="EMBL" id="MED6263285.1"/>
    </source>
</evidence>
<organism evidence="2 3">
    <name type="scientific">Characodon lateralis</name>
    <dbReference type="NCBI Taxonomy" id="208331"/>
    <lineage>
        <taxon>Eukaryota</taxon>
        <taxon>Metazoa</taxon>
        <taxon>Chordata</taxon>
        <taxon>Craniata</taxon>
        <taxon>Vertebrata</taxon>
        <taxon>Euteleostomi</taxon>
        <taxon>Actinopterygii</taxon>
        <taxon>Neopterygii</taxon>
        <taxon>Teleostei</taxon>
        <taxon>Neoteleostei</taxon>
        <taxon>Acanthomorphata</taxon>
        <taxon>Ovalentaria</taxon>
        <taxon>Atherinomorphae</taxon>
        <taxon>Cyprinodontiformes</taxon>
        <taxon>Goodeidae</taxon>
        <taxon>Characodon</taxon>
    </lineage>
</organism>
<protein>
    <submittedName>
        <fullName evidence="2">Uncharacterized protein</fullName>
    </submittedName>
</protein>
<evidence type="ECO:0000313" key="3">
    <source>
        <dbReference type="Proteomes" id="UP001352852"/>
    </source>
</evidence>
<feature type="region of interest" description="Disordered" evidence="1">
    <location>
        <begin position="52"/>
        <end position="87"/>
    </location>
</feature>
<keyword evidence="3" id="KW-1185">Reference proteome</keyword>
<feature type="compositionally biased region" description="Basic and acidic residues" evidence="1">
    <location>
        <begin position="78"/>
        <end position="87"/>
    </location>
</feature>